<proteinExistence type="predicted"/>
<dbReference type="EMBL" id="ML996083">
    <property type="protein sequence ID" value="KAF2154569.1"/>
    <property type="molecule type" value="Genomic_DNA"/>
</dbReference>
<feature type="chain" id="PRO_5040355912" description="Ricin B lectin domain-containing protein" evidence="1">
    <location>
        <begin position="19"/>
        <end position="139"/>
    </location>
</feature>
<comment type="caution">
    <text evidence="2">The sequence shown here is derived from an EMBL/GenBank/DDBJ whole genome shotgun (WGS) entry which is preliminary data.</text>
</comment>
<name>A0A9P4J4C2_9PEZI</name>
<reference evidence="2" key="1">
    <citation type="journal article" date="2020" name="Stud. Mycol.">
        <title>101 Dothideomycetes genomes: a test case for predicting lifestyles and emergence of pathogens.</title>
        <authorList>
            <person name="Haridas S."/>
            <person name="Albert R."/>
            <person name="Binder M."/>
            <person name="Bloem J."/>
            <person name="Labutti K."/>
            <person name="Salamov A."/>
            <person name="Andreopoulos B."/>
            <person name="Baker S."/>
            <person name="Barry K."/>
            <person name="Bills G."/>
            <person name="Bluhm B."/>
            <person name="Cannon C."/>
            <person name="Castanera R."/>
            <person name="Culley D."/>
            <person name="Daum C."/>
            <person name="Ezra D."/>
            <person name="Gonzalez J."/>
            <person name="Henrissat B."/>
            <person name="Kuo A."/>
            <person name="Liang C."/>
            <person name="Lipzen A."/>
            <person name="Lutzoni F."/>
            <person name="Magnuson J."/>
            <person name="Mondo S."/>
            <person name="Nolan M."/>
            <person name="Ohm R."/>
            <person name="Pangilinan J."/>
            <person name="Park H.-J."/>
            <person name="Ramirez L."/>
            <person name="Alfaro M."/>
            <person name="Sun H."/>
            <person name="Tritt A."/>
            <person name="Yoshinaga Y."/>
            <person name="Zwiers L.-H."/>
            <person name="Turgeon B."/>
            <person name="Goodwin S."/>
            <person name="Spatafora J."/>
            <person name="Crous P."/>
            <person name="Grigoriev I."/>
        </authorList>
    </citation>
    <scope>NUCLEOTIDE SEQUENCE</scope>
    <source>
        <strain evidence="2">CBS 260.36</strain>
    </source>
</reference>
<evidence type="ECO:0000256" key="1">
    <source>
        <dbReference type="SAM" id="SignalP"/>
    </source>
</evidence>
<evidence type="ECO:0000313" key="3">
    <source>
        <dbReference type="Proteomes" id="UP000799439"/>
    </source>
</evidence>
<feature type="signal peptide" evidence="1">
    <location>
        <begin position="1"/>
        <end position="18"/>
    </location>
</feature>
<accession>A0A9P4J4C2</accession>
<dbReference type="PROSITE" id="PS51257">
    <property type="entry name" value="PROKAR_LIPOPROTEIN"/>
    <property type="match status" value="1"/>
</dbReference>
<dbReference type="AlphaFoldDB" id="A0A9P4J4C2"/>
<dbReference type="Proteomes" id="UP000799439">
    <property type="component" value="Unassembled WGS sequence"/>
</dbReference>
<keyword evidence="3" id="KW-1185">Reference proteome</keyword>
<sequence length="139" mass="15427">MVKVSAVVLASFMGLASACIELQVTRNTWKVMGVNAARFESTVKLIDNGEQICAGHSADQQHWGIQCRPPYGANFDIITNHDDMDWKHPWNAQTQVNYRTPHGEWTLDVQGAACQGVASPRPPFLFPGQSCSSTQRFFC</sequence>
<evidence type="ECO:0008006" key="4">
    <source>
        <dbReference type="Google" id="ProtNLM"/>
    </source>
</evidence>
<organism evidence="2 3">
    <name type="scientific">Myriangium duriaei CBS 260.36</name>
    <dbReference type="NCBI Taxonomy" id="1168546"/>
    <lineage>
        <taxon>Eukaryota</taxon>
        <taxon>Fungi</taxon>
        <taxon>Dikarya</taxon>
        <taxon>Ascomycota</taxon>
        <taxon>Pezizomycotina</taxon>
        <taxon>Dothideomycetes</taxon>
        <taxon>Dothideomycetidae</taxon>
        <taxon>Myriangiales</taxon>
        <taxon>Myriangiaceae</taxon>
        <taxon>Myriangium</taxon>
    </lineage>
</organism>
<protein>
    <recommendedName>
        <fullName evidence="4">Ricin B lectin domain-containing protein</fullName>
    </recommendedName>
</protein>
<evidence type="ECO:0000313" key="2">
    <source>
        <dbReference type="EMBL" id="KAF2154569.1"/>
    </source>
</evidence>
<keyword evidence="1" id="KW-0732">Signal</keyword>
<gene>
    <name evidence="2" type="ORF">K461DRAFT_275684</name>
</gene>